<dbReference type="HOGENOM" id="CLU_065464_1_2_6"/>
<accession>V2UU81</accession>
<evidence type="ECO:0000313" key="11">
    <source>
        <dbReference type="Proteomes" id="UP000018418"/>
    </source>
</evidence>
<dbReference type="PROSITE" id="PS00525">
    <property type="entry name" value="RIBOSOMAL_L6_1"/>
    <property type="match status" value="1"/>
</dbReference>
<sequence length="177" mass="19192">MSRVAKAPVTVPNGVTVTQNGRQVEVKGTKGTLSFNLHALVELKQEEGKLQIAPVKESKDAWMQAGTARAVLNNLVKGVNEGFERKLQLIGVGYKAAIKGNVVNLNLGFSHPIDYVLPEGVTAETPTATEIVLKSANKQLLGQVAANIRSYRSPEPYKGKGVRYSDEVVLRKEAKKK</sequence>
<dbReference type="InterPro" id="IPR036789">
    <property type="entry name" value="Ribosomal_uL6-like_a/b-dom_sf"/>
</dbReference>
<evidence type="ECO:0000256" key="8">
    <source>
        <dbReference type="RuleBase" id="RU003870"/>
    </source>
</evidence>
<evidence type="ECO:0000313" key="10">
    <source>
        <dbReference type="EMBL" id="ESK52176.1"/>
    </source>
</evidence>
<dbReference type="HAMAP" id="MF_01365_B">
    <property type="entry name" value="Ribosomal_uL6_B"/>
    <property type="match status" value="1"/>
</dbReference>
<evidence type="ECO:0000259" key="9">
    <source>
        <dbReference type="Pfam" id="PF00347"/>
    </source>
</evidence>
<dbReference type="GO" id="GO:0022625">
    <property type="term" value="C:cytosolic large ribosomal subunit"/>
    <property type="evidence" value="ECO:0007669"/>
    <property type="project" value="UniProtKB-UniRule"/>
</dbReference>
<keyword evidence="3 6" id="KW-0694">RNA-binding</keyword>
<keyword evidence="5 6" id="KW-0687">Ribonucleoprotein</keyword>
<dbReference type="Proteomes" id="UP000018418">
    <property type="component" value="Unassembled WGS sequence"/>
</dbReference>
<dbReference type="OrthoDB" id="9805007at2"/>
<evidence type="ECO:0000256" key="6">
    <source>
        <dbReference type="HAMAP-Rule" id="MF_01365"/>
    </source>
</evidence>
<dbReference type="PANTHER" id="PTHR11655">
    <property type="entry name" value="60S/50S RIBOSOMAL PROTEIN L6/L9"/>
    <property type="match status" value="1"/>
</dbReference>
<dbReference type="NCBIfam" id="TIGR03654">
    <property type="entry name" value="L6_bact"/>
    <property type="match status" value="1"/>
</dbReference>
<dbReference type="InterPro" id="IPR019906">
    <property type="entry name" value="Ribosomal_uL6_bac-type"/>
</dbReference>
<dbReference type="Gene3D" id="3.90.930.12">
    <property type="entry name" value="Ribosomal protein L6, alpha-beta domain"/>
    <property type="match status" value="2"/>
</dbReference>
<keyword evidence="2 6" id="KW-0699">rRNA-binding</keyword>
<gene>
    <name evidence="6" type="primary">rplF</name>
    <name evidence="10" type="ORF">P255_00318</name>
</gene>
<dbReference type="InterPro" id="IPR020040">
    <property type="entry name" value="Ribosomal_uL6_a/b-dom"/>
</dbReference>
<comment type="caution">
    <text evidence="10">The sequence shown here is derived from an EMBL/GenBank/DDBJ whole genome shotgun (WGS) entry which is preliminary data.</text>
</comment>
<dbReference type="PANTHER" id="PTHR11655:SF14">
    <property type="entry name" value="LARGE RIBOSOMAL SUBUNIT PROTEIN UL6M"/>
    <property type="match status" value="1"/>
</dbReference>
<dbReference type="AlphaFoldDB" id="V2UU81"/>
<comment type="subunit">
    <text evidence="6">Part of the 50S ribosomal subunit.</text>
</comment>
<dbReference type="InterPro" id="IPR000702">
    <property type="entry name" value="Ribosomal_uL6-like"/>
</dbReference>
<reference evidence="10 11" key="1">
    <citation type="submission" date="2013-10" db="EMBL/GenBank/DDBJ databases">
        <title>The Genome Sequence of Acinetobacter brisouii CIP 110357.</title>
        <authorList>
            <consortium name="The Broad Institute Genomics Platform"/>
            <consortium name="The Broad Institute Genome Sequencing Center for Infectious Disease"/>
            <person name="Cerqueira G."/>
            <person name="Feldgarden M."/>
            <person name="Courvalin P."/>
            <person name="Grillot-Courvalin C."/>
            <person name="Clermont D."/>
            <person name="Rocha E."/>
            <person name="Yoon E.-J."/>
            <person name="Nemec A."/>
            <person name="Young S.K."/>
            <person name="Zeng Q."/>
            <person name="Gargeya S."/>
            <person name="Fitzgerald M."/>
            <person name="Abouelleil A."/>
            <person name="Alvarado L."/>
            <person name="Berlin A.M."/>
            <person name="Chapman S.B."/>
            <person name="Gainer-Dewar J."/>
            <person name="Goldberg J."/>
            <person name="Gnerre S."/>
            <person name="Griggs A."/>
            <person name="Gujja S."/>
            <person name="Hansen M."/>
            <person name="Howarth C."/>
            <person name="Imamovic A."/>
            <person name="Ireland A."/>
            <person name="Larimer J."/>
            <person name="McCowan C."/>
            <person name="Murphy C."/>
            <person name="Pearson M."/>
            <person name="Poon T.W."/>
            <person name="Priest M."/>
            <person name="Roberts A."/>
            <person name="Saif S."/>
            <person name="Shea T."/>
            <person name="Sykes S."/>
            <person name="Wortman J."/>
            <person name="Nusbaum C."/>
            <person name="Birren B."/>
        </authorList>
    </citation>
    <scope>NUCLEOTIDE SEQUENCE [LARGE SCALE GENOMIC DNA]</scope>
    <source>
        <strain evidence="10 11">CIP 110357</strain>
    </source>
</reference>
<evidence type="ECO:0000256" key="4">
    <source>
        <dbReference type="ARBA" id="ARBA00022980"/>
    </source>
</evidence>
<dbReference type="EMBL" id="AYEU01000003">
    <property type="protein sequence ID" value="ESK52176.1"/>
    <property type="molecule type" value="Genomic_DNA"/>
</dbReference>
<proteinExistence type="inferred from homology"/>
<dbReference type="SUPFAM" id="SSF56053">
    <property type="entry name" value="Ribosomal protein L6"/>
    <property type="match status" value="2"/>
</dbReference>
<dbReference type="PRINTS" id="PR00059">
    <property type="entry name" value="RIBOSOMALL6"/>
</dbReference>
<evidence type="ECO:0000256" key="1">
    <source>
        <dbReference type="ARBA" id="ARBA00009356"/>
    </source>
</evidence>
<organism evidence="10 11">
    <name type="scientific">Acinetobacter brisouii CIP 110357</name>
    <dbReference type="NCBI Taxonomy" id="1341683"/>
    <lineage>
        <taxon>Bacteria</taxon>
        <taxon>Pseudomonadati</taxon>
        <taxon>Pseudomonadota</taxon>
        <taxon>Gammaproteobacteria</taxon>
        <taxon>Moraxellales</taxon>
        <taxon>Moraxellaceae</taxon>
        <taxon>Acinetobacter</taxon>
    </lineage>
</organism>
<comment type="similarity">
    <text evidence="1 6 7">Belongs to the universal ribosomal protein uL6 family.</text>
</comment>
<protein>
    <recommendedName>
        <fullName evidence="6">Large ribosomal subunit protein uL6</fullName>
    </recommendedName>
</protein>
<evidence type="ECO:0000256" key="7">
    <source>
        <dbReference type="RuleBase" id="RU003869"/>
    </source>
</evidence>
<evidence type="ECO:0000256" key="3">
    <source>
        <dbReference type="ARBA" id="ARBA00022884"/>
    </source>
</evidence>
<keyword evidence="11" id="KW-1185">Reference proteome</keyword>
<dbReference type="PATRIC" id="fig|1341683.3.peg.312"/>
<dbReference type="Pfam" id="PF00347">
    <property type="entry name" value="Ribosomal_L6"/>
    <property type="match status" value="2"/>
</dbReference>
<keyword evidence="4 6" id="KW-0689">Ribosomal protein</keyword>
<dbReference type="STRING" id="396323.VH98_00230"/>
<feature type="domain" description="Large ribosomal subunit protein uL6 alpha-beta" evidence="9">
    <location>
        <begin position="11"/>
        <end position="82"/>
    </location>
</feature>
<dbReference type="GO" id="GO:0002181">
    <property type="term" value="P:cytoplasmic translation"/>
    <property type="evidence" value="ECO:0007669"/>
    <property type="project" value="TreeGrafter"/>
</dbReference>
<dbReference type="PIRSF" id="PIRSF002162">
    <property type="entry name" value="Ribosomal_L6"/>
    <property type="match status" value="1"/>
</dbReference>
<dbReference type="FunFam" id="3.90.930.12:FF:000002">
    <property type="entry name" value="50S ribosomal protein L6"/>
    <property type="match status" value="1"/>
</dbReference>
<dbReference type="GO" id="GO:0003735">
    <property type="term" value="F:structural constituent of ribosome"/>
    <property type="evidence" value="ECO:0007669"/>
    <property type="project" value="UniProtKB-UniRule"/>
</dbReference>
<evidence type="ECO:0000256" key="5">
    <source>
        <dbReference type="ARBA" id="ARBA00023274"/>
    </source>
</evidence>
<dbReference type="FunFam" id="3.90.930.12:FF:000001">
    <property type="entry name" value="50S ribosomal protein L6"/>
    <property type="match status" value="1"/>
</dbReference>
<evidence type="ECO:0000256" key="2">
    <source>
        <dbReference type="ARBA" id="ARBA00022730"/>
    </source>
</evidence>
<name>V2UU81_9GAMM</name>
<dbReference type="GO" id="GO:0019843">
    <property type="term" value="F:rRNA binding"/>
    <property type="evidence" value="ECO:0007669"/>
    <property type="project" value="UniProtKB-UniRule"/>
</dbReference>
<comment type="function">
    <text evidence="6 8">This protein binds to the 23S rRNA, and is important in its secondary structure. It is located near the subunit interface in the base of the L7/L12 stalk, and near the tRNA binding site of the peptidyltransferase center.</text>
</comment>
<dbReference type="RefSeq" id="WP_004899360.1">
    <property type="nucleotide sequence ID" value="NZ_BBTI01000003.1"/>
</dbReference>
<feature type="domain" description="Large ribosomal subunit protein uL6 alpha-beta" evidence="9">
    <location>
        <begin position="90"/>
        <end position="164"/>
    </location>
</feature>
<dbReference type="InterPro" id="IPR002358">
    <property type="entry name" value="Ribosomal_uL6_CS"/>
</dbReference>